<dbReference type="SUPFAM" id="SSF51294">
    <property type="entry name" value="Hedgehog/intein (Hint) domain"/>
    <property type="match status" value="1"/>
</dbReference>
<organism evidence="2 3">
    <name type="scientific">Paracoccus chinensis</name>
    <dbReference type="NCBI Taxonomy" id="525640"/>
    <lineage>
        <taxon>Bacteria</taxon>
        <taxon>Pseudomonadati</taxon>
        <taxon>Pseudomonadota</taxon>
        <taxon>Alphaproteobacteria</taxon>
        <taxon>Rhodobacterales</taxon>
        <taxon>Paracoccaceae</taxon>
        <taxon>Paracoccus</taxon>
    </lineage>
</organism>
<feature type="domain" description="Hedgehog/Intein (Hint)" evidence="1">
    <location>
        <begin position="141"/>
        <end position="287"/>
    </location>
</feature>
<reference evidence="3" key="1">
    <citation type="submission" date="2016-10" db="EMBL/GenBank/DDBJ databases">
        <authorList>
            <person name="Varghese N."/>
            <person name="Submissions S."/>
        </authorList>
    </citation>
    <scope>NUCLEOTIDE SEQUENCE [LARGE SCALE GENOMIC DNA]</scope>
    <source>
        <strain evidence="3">CGMCC 1.7655</strain>
    </source>
</reference>
<gene>
    <name evidence="2" type="ORF">SAMN04487971_108192</name>
</gene>
<dbReference type="Gene3D" id="2.170.16.10">
    <property type="entry name" value="Hedgehog/Intein (Hint) domain"/>
    <property type="match status" value="1"/>
</dbReference>
<protein>
    <submittedName>
        <fullName evidence="2">Hint domain-containing protein</fullName>
    </submittedName>
</protein>
<accession>A0A1G9IZD3</accession>
<dbReference type="EMBL" id="FNGE01000008">
    <property type="protein sequence ID" value="SDL30462.1"/>
    <property type="molecule type" value="Genomic_DNA"/>
</dbReference>
<keyword evidence="3" id="KW-1185">Reference proteome</keyword>
<evidence type="ECO:0000313" key="2">
    <source>
        <dbReference type="EMBL" id="SDL30462.1"/>
    </source>
</evidence>
<sequence length="344" mass="36993">MPIFTFSYIDRNNPSGIDPTYGPGTRFTPTADDITSLTLEDDDRFLDSYSFNPDATPAIVQNDPSSLGTAGFEPGETALYMSIQELTGSDGSSGAIVMMANYLGSGVQGYASTIPLVPGVTYTVGDMVNDYPIPYTELGATCFASGTVIRTADGDRLVEDLRCGDMVATRDHGLQAIRWTGSRPLSAEGLAASPNLRPIRIKAGALGDNTPSSDLLVSPQHRVLVRSKTAQRMFGTEEVLVAAKQLVLLDGIDIAEDVESVEYFHILFDRHEVVISNGAETESLYTGPEALKSVGNAAREEIFALFPELRDRDYAAAGARVLASGRMGRKLAMRHARHGKALVH</sequence>
<dbReference type="Pfam" id="PF13403">
    <property type="entry name" value="Hint_2"/>
    <property type="match status" value="1"/>
</dbReference>
<evidence type="ECO:0000313" key="3">
    <source>
        <dbReference type="Proteomes" id="UP000199555"/>
    </source>
</evidence>
<dbReference type="Proteomes" id="UP000199555">
    <property type="component" value="Unassembled WGS sequence"/>
</dbReference>
<dbReference type="STRING" id="525640.SAMN04487971_108192"/>
<dbReference type="AlphaFoldDB" id="A0A1G9IZD3"/>
<proteinExistence type="predicted"/>
<evidence type="ECO:0000259" key="1">
    <source>
        <dbReference type="Pfam" id="PF13403"/>
    </source>
</evidence>
<dbReference type="InterPro" id="IPR036844">
    <property type="entry name" value="Hint_dom_sf"/>
</dbReference>
<name>A0A1G9IZD3_9RHOB</name>
<dbReference type="InterPro" id="IPR028992">
    <property type="entry name" value="Hedgehog/Intein_dom"/>
</dbReference>